<comment type="caution">
    <text evidence="2">The sequence shown here is derived from an EMBL/GenBank/DDBJ whole genome shotgun (WGS) entry which is preliminary data.</text>
</comment>
<accession>A0A6L2KYZ1</accession>
<feature type="compositionally biased region" description="Acidic residues" evidence="1">
    <location>
        <begin position="279"/>
        <end position="289"/>
    </location>
</feature>
<dbReference type="EMBL" id="BKCJ010003406">
    <property type="protein sequence ID" value="GEU54901.1"/>
    <property type="molecule type" value="Genomic_DNA"/>
</dbReference>
<gene>
    <name evidence="2" type="ORF">Tci_026879</name>
</gene>
<protein>
    <submittedName>
        <fullName evidence="2">Uncharacterized protein</fullName>
    </submittedName>
</protein>
<dbReference type="AlphaFoldDB" id="A0A6L2KYZ1"/>
<name>A0A6L2KYZ1_TANCI</name>
<organism evidence="2">
    <name type="scientific">Tanacetum cinerariifolium</name>
    <name type="common">Dalmatian daisy</name>
    <name type="synonym">Chrysanthemum cinerariifolium</name>
    <dbReference type="NCBI Taxonomy" id="118510"/>
    <lineage>
        <taxon>Eukaryota</taxon>
        <taxon>Viridiplantae</taxon>
        <taxon>Streptophyta</taxon>
        <taxon>Embryophyta</taxon>
        <taxon>Tracheophyta</taxon>
        <taxon>Spermatophyta</taxon>
        <taxon>Magnoliopsida</taxon>
        <taxon>eudicotyledons</taxon>
        <taxon>Gunneridae</taxon>
        <taxon>Pentapetalae</taxon>
        <taxon>asterids</taxon>
        <taxon>campanulids</taxon>
        <taxon>Asterales</taxon>
        <taxon>Asteraceae</taxon>
        <taxon>Asteroideae</taxon>
        <taxon>Anthemideae</taxon>
        <taxon>Anthemidinae</taxon>
        <taxon>Tanacetum</taxon>
    </lineage>
</organism>
<evidence type="ECO:0000313" key="2">
    <source>
        <dbReference type="EMBL" id="GEU54901.1"/>
    </source>
</evidence>
<proteinExistence type="predicted"/>
<sequence>MHRFWFTINKHGSSYQFKIGKKRFSFDIKVFREILLLCPRILDQGFDEPPYEEEFLSFIKELGHIGIKNITTVVVDHMHQLWRTFAAIINKCLSWKITDFAFQIDNRDAKKQDKIYYPRFTKAIIHHILSKDKSISMRIRMFMHTAQEDYILGLSCLPDLSFICYWSHNSKDKKDIQETCFSFIEKTLVIVEEEVHELAKKVAPTTTVKSKRIDLLSKATLLEEAQLKKVLKKSKSVDTHERTGSKPRVPNVSKVDSSKSEEESWGDSGDEANEKSDDDHEQVDDELTESDNPRTSDEEEETQDNEYVHTPEDYVHTNDETNVESKGVDEEEYERIQRELYDDTTVMAALATEVPTPSSSISSDYAAKYLNFDNIPSADTEVVSIMDITVQHEVLRTSPLFTIPVSIISEQTVVNPPETVTIASATTISSLLSSLFPYL</sequence>
<evidence type="ECO:0000256" key="1">
    <source>
        <dbReference type="SAM" id="MobiDB-lite"/>
    </source>
</evidence>
<reference evidence="2" key="1">
    <citation type="journal article" date="2019" name="Sci. Rep.">
        <title>Draft genome of Tanacetum cinerariifolium, the natural source of mosquito coil.</title>
        <authorList>
            <person name="Yamashiro T."/>
            <person name="Shiraishi A."/>
            <person name="Satake H."/>
            <person name="Nakayama K."/>
        </authorList>
    </citation>
    <scope>NUCLEOTIDE SEQUENCE</scope>
</reference>
<feature type="region of interest" description="Disordered" evidence="1">
    <location>
        <begin position="232"/>
        <end position="309"/>
    </location>
</feature>
<feature type="compositionally biased region" description="Basic and acidic residues" evidence="1">
    <location>
        <begin position="235"/>
        <end position="244"/>
    </location>
</feature>